<gene>
    <name evidence="2" type="ORF">Bfra_000037</name>
</gene>
<dbReference type="Proteomes" id="UP000531561">
    <property type="component" value="Unassembled WGS sequence"/>
</dbReference>
<comment type="caution">
    <text evidence="2">The sequence shown here is derived from an EMBL/GenBank/DDBJ whole genome shotgun (WGS) entry which is preliminary data.</text>
</comment>
<keyword evidence="1" id="KW-0472">Membrane</keyword>
<feature type="transmembrane region" description="Helical" evidence="1">
    <location>
        <begin position="67"/>
        <end position="84"/>
    </location>
</feature>
<reference evidence="2 3" key="1">
    <citation type="journal article" date="2020" name="Phytopathology">
        <title>A high-quality genome resource of Botrytis fragariae, a new and rapidly spreading fungal pathogen causing strawberry gray mold in the U.S.A.</title>
        <authorList>
            <person name="Wu Y."/>
            <person name="Saski C.A."/>
            <person name="Schnabel G."/>
            <person name="Xiao S."/>
            <person name="Hu M."/>
        </authorList>
    </citation>
    <scope>NUCLEOTIDE SEQUENCE [LARGE SCALE GENOMIC DNA]</scope>
    <source>
        <strain evidence="2 3">BVB16</strain>
    </source>
</reference>
<evidence type="ECO:0000313" key="2">
    <source>
        <dbReference type="EMBL" id="KAF5877875.1"/>
    </source>
</evidence>
<protein>
    <submittedName>
        <fullName evidence="2">Uncharacterized protein</fullName>
    </submittedName>
</protein>
<dbReference type="AlphaFoldDB" id="A0A8H6EN08"/>
<dbReference type="GeneID" id="59254180"/>
<sequence>MLESIGYLTPDIKAGRGHEIVEVERLTGTKYRVSVVWDHGQDKESKDVSVQSLKAPKDSTRVSTIDYAAGNCVFFVMSLFVWFVDIELSADRDRNFGIINLPIRAESTLGEPLLRFPGSLCAG</sequence>
<evidence type="ECO:0000313" key="3">
    <source>
        <dbReference type="Proteomes" id="UP000531561"/>
    </source>
</evidence>
<dbReference type="RefSeq" id="XP_037196821.1">
    <property type="nucleotide sequence ID" value="XM_037330488.1"/>
</dbReference>
<dbReference type="EMBL" id="JABFCT010000002">
    <property type="protein sequence ID" value="KAF5877875.1"/>
    <property type="molecule type" value="Genomic_DNA"/>
</dbReference>
<evidence type="ECO:0000256" key="1">
    <source>
        <dbReference type="SAM" id="Phobius"/>
    </source>
</evidence>
<keyword evidence="1" id="KW-0812">Transmembrane</keyword>
<proteinExistence type="predicted"/>
<keyword evidence="3" id="KW-1185">Reference proteome</keyword>
<keyword evidence="1" id="KW-1133">Transmembrane helix</keyword>
<dbReference type="OrthoDB" id="10345822at2759"/>
<organism evidence="2 3">
    <name type="scientific">Botrytis fragariae</name>
    <dbReference type="NCBI Taxonomy" id="1964551"/>
    <lineage>
        <taxon>Eukaryota</taxon>
        <taxon>Fungi</taxon>
        <taxon>Dikarya</taxon>
        <taxon>Ascomycota</taxon>
        <taxon>Pezizomycotina</taxon>
        <taxon>Leotiomycetes</taxon>
        <taxon>Helotiales</taxon>
        <taxon>Sclerotiniaceae</taxon>
        <taxon>Botrytis</taxon>
    </lineage>
</organism>
<accession>A0A8H6EN08</accession>
<name>A0A8H6EN08_9HELO</name>